<keyword evidence="8" id="KW-1185">Reference proteome</keyword>
<dbReference type="Pfam" id="PF00561">
    <property type="entry name" value="Abhydrolase_1"/>
    <property type="match status" value="1"/>
</dbReference>
<comment type="caution">
    <text evidence="7">The sequence shown here is derived from an EMBL/GenBank/DDBJ whole genome shotgun (WGS) entry which is preliminary data.</text>
</comment>
<dbReference type="AlphaFoldDB" id="A0A5M3VVB8"/>
<dbReference type="Proteomes" id="UP000334990">
    <property type="component" value="Unassembled WGS sequence"/>
</dbReference>
<evidence type="ECO:0000256" key="1">
    <source>
        <dbReference type="ARBA" id="ARBA00001974"/>
    </source>
</evidence>
<name>A0A5M3VVB8_9ACTN</name>
<dbReference type="PANTHER" id="PTHR47470:SF1">
    <property type="entry name" value="FAD-DEPENDENT OXIDOREDUCTASE 2 FAD BINDING DOMAIN-CONTAINING PROTEIN"/>
    <property type="match status" value="1"/>
</dbReference>
<comment type="cofactor">
    <cofactor evidence="1">
        <name>FAD</name>
        <dbReference type="ChEBI" id="CHEBI:57692"/>
    </cofactor>
</comment>
<keyword evidence="3" id="KW-0285">Flavoprotein</keyword>
<dbReference type="InterPro" id="IPR000073">
    <property type="entry name" value="AB_hydrolase_1"/>
</dbReference>
<protein>
    <recommendedName>
        <fullName evidence="6">AB hydrolase-1 domain-containing protein</fullName>
    </recommendedName>
</protein>
<reference evidence="7 8" key="1">
    <citation type="submission" date="2019-10" db="EMBL/GenBank/DDBJ databases">
        <title>Whole genome shotgun sequence of Acrocarpospora corrugata NBRC 13972.</title>
        <authorList>
            <person name="Ichikawa N."/>
            <person name="Kimura A."/>
            <person name="Kitahashi Y."/>
            <person name="Komaki H."/>
            <person name="Oguchi A."/>
        </authorList>
    </citation>
    <scope>NUCLEOTIDE SEQUENCE [LARGE SCALE GENOMIC DNA]</scope>
    <source>
        <strain evidence="7 8">NBRC 13972</strain>
    </source>
</reference>
<evidence type="ECO:0000313" key="8">
    <source>
        <dbReference type="Proteomes" id="UP000334990"/>
    </source>
</evidence>
<dbReference type="SUPFAM" id="SSF53474">
    <property type="entry name" value="alpha/beta-Hydrolases"/>
    <property type="match status" value="1"/>
</dbReference>
<accession>A0A5M3VVB8</accession>
<evidence type="ECO:0000256" key="5">
    <source>
        <dbReference type="ARBA" id="ARBA00023002"/>
    </source>
</evidence>
<organism evidence="7 8">
    <name type="scientific">Acrocarpospora corrugata</name>
    <dbReference type="NCBI Taxonomy" id="35763"/>
    <lineage>
        <taxon>Bacteria</taxon>
        <taxon>Bacillati</taxon>
        <taxon>Actinomycetota</taxon>
        <taxon>Actinomycetes</taxon>
        <taxon>Streptosporangiales</taxon>
        <taxon>Streptosporangiaceae</taxon>
        <taxon>Acrocarpospora</taxon>
    </lineage>
</organism>
<proteinExistence type="inferred from homology"/>
<gene>
    <name evidence="7" type="ORF">Acor_07520</name>
</gene>
<dbReference type="InterPro" id="IPR029058">
    <property type="entry name" value="AB_hydrolase_fold"/>
</dbReference>
<evidence type="ECO:0000256" key="3">
    <source>
        <dbReference type="ARBA" id="ARBA00022630"/>
    </source>
</evidence>
<dbReference type="PANTHER" id="PTHR47470">
    <property type="entry name" value="CHOLESTEROL OXIDASE"/>
    <property type="match status" value="1"/>
</dbReference>
<dbReference type="EMBL" id="BLAD01000037">
    <property type="protein sequence ID" value="GER98690.1"/>
    <property type="molecule type" value="Genomic_DNA"/>
</dbReference>
<dbReference type="RefSeq" id="WP_155335122.1">
    <property type="nucleotide sequence ID" value="NZ_BAAABN010000078.1"/>
</dbReference>
<dbReference type="InterPro" id="IPR052542">
    <property type="entry name" value="Cholesterol_Oxidase"/>
</dbReference>
<keyword evidence="5" id="KW-0560">Oxidoreductase</keyword>
<dbReference type="GO" id="GO:0016491">
    <property type="term" value="F:oxidoreductase activity"/>
    <property type="evidence" value="ECO:0007669"/>
    <property type="project" value="UniProtKB-KW"/>
</dbReference>
<evidence type="ECO:0000313" key="7">
    <source>
        <dbReference type="EMBL" id="GER98690.1"/>
    </source>
</evidence>
<comment type="similarity">
    <text evidence="2">Belongs to the GMC oxidoreductase family.</text>
</comment>
<evidence type="ECO:0000256" key="2">
    <source>
        <dbReference type="ARBA" id="ARBA00010790"/>
    </source>
</evidence>
<sequence>MRIARFTTEGVRDAQVSQHPFATEDGLGLELHRFHRADSDDVVLLLHGLPASTDMFIMPEHRNLVSFLLDSGYPDVWSLDFRMSNRFPYDTETHRFTLDDIALFDHPAALRELRRHIGNRRVHVIAQCLGSVSFMMSLAAGLVGEITSVTSNSVALVTRVPPWSRLKLALGPGFFDYVAGVSFLDSRFGDAPVMTRGWLISRAVSLFHRECDFRACHMISFMWGAGNPGLWSHENLAPETHARVADLFGANGLHYYRHMRRMVRAGHAVRHDDRFPALPKDYLALAEHISTPVLFLTGDRNHVFRDSNIGCHEIMSQARPGLHELQVLPGYGHVDPIIGKDADRDVFPHILEFLRKHSDGGADGAH</sequence>
<dbReference type="OrthoDB" id="9787779at2"/>
<feature type="domain" description="AB hydrolase-1" evidence="6">
    <location>
        <begin position="42"/>
        <end position="335"/>
    </location>
</feature>
<evidence type="ECO:0000256" key="4">
    <source>
        <dbReference type="ARBA" id="ARBA00022827"/>
    </source>
</evidence>
<dbReference type="Gene3D" id="3.40.50.1820">
    <property type="entry name" value="alpha/beta hydrolase"/>
    <property type="match status" value="1"/>
</dbReference>
<evidence type="ECO:0000259" key="6">
    <source>
        <dbReference type="Pfam" id="PF00561"/>
    </source>
</evidence>
<keyword evidence="4" id="KW-0274">FAD</keyword>